<dbReference type="EMBL" id="JFKE01000007">
    <property type="protein sequence ID" value="KAJ54510.1"/>
    <property type="molecule type" value="Genomic_DNA"/>
</dbReference>
<sequence>MGMIERVFGFLFGSGGNVIKDTAEVFFENAEAGAARDAQIKQAVMAQFAAEFSAATKPGLFDRLIDALNRLPRPALALGTLGLFVSAMTDPIWFAERMQGIALVPEPLWWLMGAIISFYFGARHQAKSQAFQRSIAETVARTPVVANNLHALNALEEGAAQIEGTTGDNPALEDWRNGA</sequence>
<comment type="caution">
    <text evidence="1">The sequence shown here is derived from an EMBL/GenBank/DDBJ whole genome shotgun (WGS) entry which is preliminary data.</text>
</comment>
<name>A0A037ZI78_9RHOB</name>
<dbReference type="RefSeq" id="WP_035261298.1">
    <property type="nucleotide sequence ID" value="NZ_JFKE01000007.1"/>
</dbReference>
<protein>
    <submittedName>
        <fullName evidence="1">Carboxylesterase</fullName>
    </submittedName>
</protein>
<reference evidence="1 2" key="1">
    <citation type="submission" date="2014-03" db="EMBL/GenBank/DDBJ databases">
        <title>Draft Genome Sequence of Actibacterium mucosum KCTC 23349, a Marine Alphaproteobacterium with Complex Ionic Requirements Isolated from Mediterranean Seawater at Malvarrosa Beach, Valencia, Spain.</title>
        <authorList>
            <person name="Arahal D.R."/>
            <person name="Shao Z."/>
            <person name="Lai Q."/>
            <person name="Pujalte M.J."/>
        </authorList>
    </citation>
    <scope>NUCLEOTIDE SEQUENCE [LARGE SCALE GENOMIC DNA]</scope>
    <source>
        <strain evidence="1 2">KCTC 23349</strain>
    </source>
</reference>
<dbReference type="Proteomes" id="UP000026249">
    <property type="component" value="Unassembled WGS sequence"/>
</dbReference>
<evidence type="ECO:0000313" key="1">
    <source>
        <dbReference type="EMBL" id="KAJ54510.1"/>
    </source>
</evidence>
<dbReference type="STRING" id="1454373.ACMU_17530"/>
<keyword evidence="2" id="KW-1185">Reference proteome</keyword>
<accession>A0A037ZI78</accession>
<dbReference type="Pfam" id="PF11351">
    <property type="entry name" value="GTA_holin_3TM"/>
    <property type="match status" value="1"/>
</dbReference>
<organism evidence="1 2">
    <name type="scientific">Actibacterium mucosum KCTC 23349</name>
    <dbReference type="NCBI Taxonomy" id="1454373"/>
    <lineage>
        <taxon>Bacteria</taxon>
        <taxon>Pseudomonadati</taxon>
        <taxon>Pseudomonadota</taxon>
        <taxon>Alphaproteobacteria</taxon>
        <taxon>Rhodobacterales</taxon>
        <taxon>Roseobacteraceae</taxon>
        <taxon>Actibacterium</taxon>
    </lineage>
</organism>
<dbReference type="AlphaFoldDB" id="A0A037ZI78"/>
<dbReference type="InterPro" id="IPR021497">
    <property type="entry name" value="GTA_holin_3TM"/>
</dbReference>
<gene>
    <name evidence="1" type="ORF">ACMU_17530</name>
</gene>
<proteinExistence type="predicted"/>
<evidence type="ECO:0000313" key="2">
    <source>
        <dbReference type="Proteomes" id="UP000026249"/>
    </source>
</evidence>
<dbReference type="OrthoDB" id="7355053at2"/>